<comment type="caution">
    <text evidence="11">The sequence shown here is derived from an EMBL/GenBank/DDBJ whole genome shotgun (WGS) entry which is preliminary data.</text>
</comment>
<keyword evidence="7 8" id="KW-0472">Membrane</keyword>
<evidence type="ECO:0000256" key="4">
    <source>
        <dbReference type="ARBA" id="ARBA00022692"/>
    </source>
</evidence>
<keyword evidence="3 8" id="KW-0813">Transport</keyword>
<comment type="subcellular location">
    <subcellularLocation>
        <location evidence="1">Endoplasmic reticulum membrane</location>
        <topology evidence="1">Multi-pass membrane protein</topology>
    </subcellularLocation>
</comment>
<keyword evidence="6 8" id="KW-1133">Transmembrane helix</keyword>
<dbReference type="GO" id="GO:0043495">
    <property type="term" value="F:protein-membrane adaptor activity"/>
    <property type="evidence" value="ECO:0007669"/>
    <property type="project" value="TreeGrafter"/>
</dbReference>
<comment type="caution">
    <text evidence="8">Lacks conserved residue(s) required for the propagation of feature annotation.</text>
</comment>
<feature type="region of interest" description="Disordered" evidence="9">
    <location>
        <begin position="233"/>
        <end position="252"/>
    </location>
</feature>
<dbReference type="Proteomes" id="UP000886653">
    <property type="component" value="Unassembled WGS sequence"/>
</dbReference>
<accession>A0A9P6NWT7</accession>
<feature type="compositionally biased region" description="Pro residues" evidence="9">
    <location>
        <begin position="235"/>
        <end position="252"/>
    </location>
</feature>
<evidence type="ECO:0000256" key="6">
    <source>
        <dbReference type="ARBA" id="ARBA00022989"/>
    </source>
</evidence>
<feature type="transmembrane region" description="Helical" evidence="10">
    <location>
        <begin position="151"/>
        <end position="171"/>
    </location>
</feature>
<organism evidence="11 12">
    <name type="scientific">Cronartium quercuum f. sp. fusiforme G11</name>
    <dbReference type="NCBI Taxonomy" id="708437"/>
    <lineage>
        <taxon>Eukaryota</taxon>
        <taxon>Fungi</taxon>
        <taxon>Dikarya</taxon>
        <taxon>Basidiomycota</taxon>
        <taxon>Pucciniomycotina</taxon>
        <taxon>Pucciniomycetes</taxon>
        <taxon>Pucciniales</taxon>
        <taxon>Coleosporiaceae</taxon>
        <taxon>Cronartium</taxon>
    </lineage>
</organism>
<dbReference type="AlphaFoldDB" id="A0A9P6NWT7"/>
<comment type="similarity">
    <text evidence="2 8">Belongs to the WRB/GET1 family.</text>
</comment>
<name>A0A9P6NWT7_9BASI</name>
<reference evidence="11" key="1">
    <citation type="submission" date="2013-11" db="EMBL/GenBank/DDBJ databases">
        <title>Genome sequence of the fusiform rust pathogen reveals effectors for host alternation and coevolution with pine.</title>
        <authorList>
            <consortium name="DOE Joint Genome Institute"/>
            <person name="Smith K."/>
            <person name="Pendleton A."/>
            <person name="Kubisiak T."/>
            <person name="Anderson C."/>
            <person name="Salamov A."/>
            <person name="Aerts A."/>
            <person name="Riley R."/>
            <person name="Clum A."/>
            <person name="Lindquist E."/>
            <person name="Ence D."/>
            <person name="Campbell M."/>
            <person name="Kronenberg Z."/>
            <person name="Feau N."/>
            <person name="Dhillon B."/>
            <person name="Hamelin R."/>
            <person name="Burleigh J."/>
            <person name="Smith J."/>
            <person name="Yandell M."/>
            <person name="Nelson C."/>
            <person name="Grigoriev I."/>
            <person name="Davis J."/>
        </authorList>
    </citation>
    <scope>NUCLEOTIDE SEQUENCE</scope>
    <source>
        <strain evidence="11">G11</strain>
    </source>
</reference>
<evidence type="ECO:0000256" key="5">
    <source>
        <dbReference type="ARBA" id="ARBA00022824"/>
    </source>
</evidence>
<dbReference type="EMBL" id="MU167216">
    <property type="protein sequence ID" value="KAG0150875.1"/>
    <property type="molecule type" value="Genomic_DNA"/>
</dbReference>
<keyword evidence="8" id="KW-0175">Coiled coil</keyword>
<evidence type="ECO:0000256" key="7">
    <source>
        <dbReference type="ARBA" id="ARBA00023136"/>
    </source>
</evidence>
<evidence type="ECO:0008006" key="13">
    <source>
        <dbReference type="Google" id="ProtNLM"/>
    </source>
</evidence>
<evidence type="ECO:0000313" key="12">
    <source>
        <dbReference type="Proteomes" id="UP000886653"/>
    </source>
</evidence>
<feature type="transmembrane region" description="Helical" evidence="10">
    <location>
        <begin position="191"/>
        <end position="214"/>
    </location>
</feature>
<evidence type="ECO:0000313" key="11">
    <source>
        <dbReference type="EMBL" id="KAG0150875.1"/>
    </source>
</evidence>
<dbReference type="InterPro" id="IPR028945">
    <property type="entry name" value="Get1"/>
</dbReference>
<protein>
    <recommendedName>
        <fullName evidence="13">Guided entry of tail-anchored proteins 1</fullName>
    </recommendedName>
</protein>
<evidence type="ECO:0000256" key="3">
    <source>
        <dbReference type="ARBA" id="ARBA00022448"/>
    </source>
</evidence>
<feature type="transmembrane region" description="Helical" evidence="10">
    <location>
        <begin position="55"/>
        <end position="73"/>
    </location>
</feature>
<feature type="topological domain" description="Cytoplasmic" evidence="8">
    <location>
        <begin position="222"/>
        <end position="252"/>
    </location>
</feature>
<dbReference type="PANTHER" id="PTHR42650">
    <property type="entry name" value="TAIL-ANCHORED PROTEIN INSERTION RECEPTOR WRB"/>
    <property type="match status" value="1"/>
</dbReference>
<dbReference type="Pfam" id="PF04420">
    <property type="entry name" value="CHD5"/>
    <property type="match status" value="1"/>
</dbReference>
<dbReference type="Gene3D" id="1.10.287.660">
    <property type="entry name" value="Helix hairpin bin"/>
    <property type="match status" value="1"/>
</dbReference>
<dbReference type="GO" id="GO:0043529">
    <property type="term" value="C:GET complex"/>
    <property type="evidence" value="ECO:0007669"/>
    <property type="project" value="InterPro"/>
</dbReference>
<sequence>MLHKLWMTRERFRNTLVCPAPWDDYPDPCWVPVRTSSAVDRTPTVSLSRLSVDMIAVYVFLVIFTGQLISWVGKTQLSEWAHALYLFLTRSPLARTQRNLRTTVLKTKSELQATSSQDEFAKWARLRRKMDKELQELDTLNKQIASDRTQFSALFSTLLWVFTSGLQFLLVSWYRTNPVFFLPTGWFPPTMVWLLGFPSAPYGAVSTTVWALVCKRALSVSVRMIGDSFGLFTGPDPPATSSPKQPPSPAQS</sequence>
<evidence type="ECO:0000256" key="1">
    <source>
        <dbReference type="ARBA" id="ARBA00004477"/>
    </source>
</evidence>
<dbReference type="GO" id="GO:0071816">
    <property type="term" value="P:tail-anchored membrane protein insertion into ER membrane"/>
    <property type="evidence" value="ECO:0007669"/>
    <property type="project" value="InterPro"/>
</dbReference>
<evidence type="ECO:0000256" key="10">
    <source>
        <dbReference type="SAM" id="Phobius"/>
    </source>
</evidence>
<gene>
    <name evidence="8" type="primary">GET1</name>
    <name evidence="11" type="ORF">CROQUDRAFT_668226</name>
</gene>
<feature type="topological domain" description="Lumenal" evidence="8">
    <location>
        <begin position="1"/>
        <end position="55"/>
    </location>
</feature>
<keyword evidence="5 8" id="KW-0256">Endoplasmic reticulum</keyword>
<proteinExistence type="inferred from homology"/>
<dbReference type="GO" id="GO:0005789">
    <property type="term" value="C:endoplasmic reticulum membrane"/>
    <property type="evidence" value="ECO:0007669"/>
    <property type="project" value="UniProtKB-SubCell"/>
</dbReference>
<dbReference type="HAMAP" id="MF_03113">
    <property type="entry name" value="Get1"/>
    <property type="match status" value="1"/>
</dbReference>
<dbReference type="InterPro" id="IPR029012">
    <property type="entry name" value="Helix_hairpin_bin_sf"/>
</dbReference>
<evidence type="ECO:0000256" key="2">
    <source>
        <dbReference type="ARBA" id="ARBA00010799"/>
    </source>
</evidence>
<dbReference type="PANTHER" id="PTHR42650:SF1">
    <property type="entry name" value="GUIDED ENTRY OF TAIL-ANCHORED PROTEINS FACTOR 1"/>
    <property type="match status" value="1"/>
</dbReference>
<evidence type="ECO:0000256" key="9">
    <source>
        <dbReference type="SAM" id="MobiDB-lite"/>
    </source>
</evidence>
<dbReference type="OrthoDB" id="69461at2759"/>
<feature type="coiled-coil region" evidence="8">
    <location>
        <begin position="123"/>
        <end position="150"/>
    </location>
</feature>
<keyword evidence="4 8" id="KW-0812">Transmembrane</keyword>
<dbReference type="InterPro" id="IPR027538">
    <property type="entry name" value="Get1_fungi"/>
</dbReference>
<evidence type="ECO:0000256" key="8">
    <source>
        <dbReference type="HAMAP-Rule" id="MF_03113"/>
    </source>
</evidence>
<keyword evidence="12" id="KW-1185">Reference proteome</keyword>